<accession>A0ABP1D0E1</accession>
<gene>
    <name evidence="1" type="ORF">GFSPODELE1_LOCUS3555</name>
</gene>
<proteinExistence type="predicted"/>
<sequence length="280" mass="31305">MATLFPPSSPALPAFRSLIVEGNYHASAPIHLCLSHLAQSGSKRAILLLPSRTKFTAALKKLNDDWLNQHGGEGKCSRLARHIDILYPPTPAHLAFLLSMFHQAQDSDKVEFTRKTTFAAVPSLLVLCELSSYLAGNPDATISSYLSMVSQALSCASSLLATSGSTVSLAVFDSGLTDLKLPILRPVFMQALEKERHSTEQPEQKEDPIPNAVPVAFLAHRFFDWIGEFTRDQESHRPSNFHTFKLRRQPSSNEDEIIWRWRERQNTTSSGQQSITFMWI</sequence>
<evidence type="ECO:0000313" key="2">
    <source>
        <dbReference type="Proteomes" id="UP001497453"/>
    </source>
</evidence>
<name>A0ABP1D0E1_9APHY</name>
<protein>
    <recommendedName>
        <fullName evidence="3">Elongator complex protein 5</fullName>
    </recommendedName>
</protein>
<organism evidence="1 2">
    <name type="scientific">Somion occarium</name>
    <dbReference type="NCBI Taxonomy" id="3059160"/>
    <lineage>
        <taxon>Eukaryota</taxon>
        <taxon>Fungi</taxon>
        <taxon>Dikarya</taxon>
        <taxon>Basidiomycota</taxon>
        <taxon>Agaricomycotina</taxon>
        <taxon>Agaricomycetes</taxon>
        <taxon>Polyporales</taxon>
        <taxon>Cerrenaceae</taxon>
        <taxon>Somion</taxon>
    </lineage>
</organism>
<dbReference type="EMBL" id="OZ037945">
    <property type="protein sequence ID" value="CAL1701372.1"/>
    <property type="molecule type" value="Genomic_DNA"/>
</dbReference>
<evidence type="ECO:0000313" key="1">
    <source>
        <dbReference type="EMBL" id="CAL1701372.1"/>
    </source>
</evidence>
<keyword evidence="2" id="KW-1185">Reference proteome</keyword>
<dbReference type="Proteomes" id="UP001497453">
    <property type="component" value="Chromosome 2"/>
</dbReference>
<evidence type="ECO:0008006" key="3">
    <source>
        <dbReference type="Google" id="ProtNLM"/>
    </source>
</evidence>
<reference evidence="2" key="1">
    <citation type="submission" date="2024-04" db="EMBL/GenBank/DDBJ databases">
        <authorList>
            <person name="Shaw F."/>
            <person name="Minotto A."/>
        </authorList>
    </citation>
    <scope>NUCLEOTIDE SEQUENCE [LARGE SCALE GENOMIC DNA]</scope>
</reference>